<comment type="caution">
    <text evidence="1">The sequence shown here is derived from an EMBL/GenBank/DDBJ whole genome shotgun (WGS) entry which is preliminary data.</text>
</comment>
<gene>
    <name evidence="1" type="ORF">SPELUC_LOCUS11601</name>
</gene>
<dbReference type="Proteomes" id="UP000789366">
    <property type="component" value="Unassembled WGS sequence"/>
</dbReference>
<sequence length="77" mass="9025">VQVSVDFVELLVEIGIVRIVGQVEWVGIWIVFVRIAVLIEQMIEVKQMIVVGQVGKRNEIGVEQVEKRMRMWMIRFE</sequence>
<keyword evidence="2" id="KW-1185">Reference proteome</keyword>
<organism evidence="1 2">
    <name type="scientific">Cetraspora pellucida</name>
    <dbReference type="NCBI Taxonomy" id="1433469"/>
    <lineage>
        <taxon>Eukaryota</taxon>
        <taxon>Fungi</taxon>
        <taxon>Fungi incertae sedis</taxon>
        <taxon>Mucoromycota</taxon>
        <taxon>Glomeromycotina</taxon>
        <taxon>Glomeromycetes</taxon>
        <taxon>Diversisporales</taxon>
        <taxon>Gigasporaceae</taxon>
        <taxon>Cetraspora</taxon>
    </lineage>
</organism>
<dbReference type="EMBL" id="CAJVPW010025053">
    <property type="protein sequence ID" value="CAG8707253.1"/>
    <property type="molecule type" value="Genomic_DNA"/>
</dbReference>
<protein>
    <submittedName>
        <fullName evidence="1">7573_t:CDS:1</fullName>
    </submittedName>
</protein>
<reference evidence="1" key="1">
    <citation type="submission" date="2021-06" db="EMBL/GenBank/DDBJ databases">
        <authorList>
            <person name="Kallberg Y."/>
            <person name="Tangrot J."/>
            <person name="Rosling A."/>
        </authorList>
    </citation>
    <scope>NUCLEOTIDE SEQUENCE</scope>
    <source>
        <strain evidence="1">28 12/20/2015</strain>
    </source>
</reference>
<name>A0ACA9PFI7_9GLOM</name>
<proteinExistence type="predicted"/>
<accession>A0ACA9PFI7</accession>
<evidence type="ECO:0000313" key="2">
    <source>
        <dbReference type="Proteomes" id="UP000789366"/>
    </source>
</evidence>
<feature type="non-terminal residue" evidence="1">
    <location>
        <position position="1"/>
    </location>
</feature>
<evidence type="ECO:0000313" key="1">
    <source>
        <dbReference type="EMBL" id="CAG8707253.1"/>
    </source>
</evidence>